<protein>
    <submittedName>
        <fullName evidence="7">D-3-phosphoglycerate dehydrogenase</fullName>
    </submittedName>
</protein>
<dbReference type="CDD" id="cd12173">
    <property type="entry name" value="PGDH_4"/>
    <property type="match status" value="1"/>
</dbReference>
<dbReference type="InterPro" id="IPR036291">
    <property type="entry name" value="NAD(P)-bd_dom_sf"/>
</dbReference>
<keyword evidence="8" id="KW-1185">Reference proteome</keyword>
<dbReference type="FunFam" id="3.40.50.720:FF:000041">
    <property type="entry name" value="D-3-phosphoglycerate dehydrogenase"/>
    <property type="match status" value="1"/>
</dbReference>
<dbReference type="InterPro" id="IPR050857">
    <property type="entry name" value="D-2-hydroxyacid_DH"/>
</dbReference>
<feature type="domain" description="D-isomer specific 2-hydroxyacid dehydrogenase catalytic" evidence="5">
    <location>
        <begin position="5"/>
        <end position="308"/>
    </location>
</feature>
<dbReference type="GO" id="GO:0051287">
    <property type="term" value="F:NAD binding"/>
    <property type="evidence" value="ECO:0007669"/>
    <property type="project" value="InterPro"/>
</dbReference>
<comment type="caution">
    <text evidence="7">The sequence shown here is derived from an EMBL/GenBank/DDBJ whole genome shotgun (WGS) entry which is preliminary data.</text>
</comment>
<dbReference type="Pfam" id="PF00389">
    <property type="entry name" value="2-Hacid_dh"/>
    <property type="match status" value="1"/>
</dbReference>
<evidence type="ECO:0000313" key="7">
    <source>
        <dbReference type="EMBL" id="KFB11156.1"/>
    </source>
</evidence>
<dbReference type="PANTHER" id="PTHR42789">
    <property type="entry name" value="D-ISOMER SPECIFIC 2-HYDROXYACID DEHYDROGENASE FAMILY PROTEIN (AFU_ORTHOLOGUE AFUA_6G10090)"/>
    <property type="match status" value="1"/>
</dbReference>
<dbReference type="PANTHER" id="PTHR42789:SF1">
    <property type="entry name" value="D-ISOMER SPECIFIC 2-HYDROXYACID DEHYDROGENASE FAMILY PROTEIN (AFU_ORTHOLOGUE AFUA_6G10090)"/>
    <property type="match status" value="1"/>
</dbReference>
<dbReference type="STRING" id="472175.EL18_02201"/>
<dbReference type="InterPro" id="IPR006140">
    <property type="entry name" value="D-isomer_DH_NAD-bd"/>
</dbReference>
<proteinExistence type="inferred from homology"/>
<name>A0A084UDX0_9HYPH</name>
<dbReference type="Proteomes" id="UP000053675">
    <property type="component" value="Unassembled WGS sequence"/>
</dbReference>
<feature type="domain" description="D-isomer specific 2-hydroxyacid dehydrogenase NAD-binding" evidence="6">
    <location>
        <begin position="110"/>
        <end position="284"/>
    </location>
</feature>
<keyword evidence="2 4" id="KW-0560">Oxidoreductase</keyword>
<gene>
    <name evidence="7" type="ORF">EL18_02201</name>
</gene>
<evidence type="ECO:0000256" key="3">
    <source>
        <dbReference type="ARBA" id="ARBA00023027"/>
    </source>
</evidence>
<dbReference type="SUPFAM" id="SSF51735">
    <property type="entry name" value="NAD(P)-binding Rossmann-fold domains"/>
    <property type="match status" value="1"/>
</dbReference>
<dbReference type="PROSITE" id="PS00670">
    <property type="entry name" value="D_2_HYDROXYACID_DH_2"/>
    <property type="match status" value="1"/>
</dbReference>
<dbReference type="RefSeq" id="WP_036482767.1">
    <property type="nucleotide sequence ID" value="NZ_JMQM01000001.1"/>
</dbReference>
<evidence type="ECO:0000259" key="5">
    <source>
        <dbReference type="Pfam" id="PF00389"/>
    </source>
</evidence>
<dbReference type="Pfam" id="PF02826">
    <property type="entry name" value="2-Hacid_dh_C"/>
    <property type="match status" value="1"/>
</dbReference>
<dbReference type="InterPro" id="IPR029753">
    <property type="entry name" value="D-isomer_DH_CS"/>
</dbReference>
<dbReference type="PATRIC" id="fig|472175.3.peg.2190"/>
<dbReference type="OrthoDB" id="9793626at2"/>
<dbReference type="EMBL" id="JMQM01000001">
    <property type="protein sequence ID" value="KFB11156.1"/>
    <property type="molecule type" value="Genomic_DNA"/>
</dbReference>
<dbReference type="AlphaFoldDB" id="A0A084UDX0"/>
<evidence type="ECO:0000256" key="4">
    <source>
        <dbReference type="RuleBase" id="RU003719"/>
    </source>
</evidence>
<evidence type="ECO:0000256" key="2">
    <source>
        <dbReference type="ARBA" id="ARBA00023002"/>
    </source>
</evidence>
<sequence length="310" mass="33342">MPEIVISEFMDEDAVETLRARYETLYDPDLVDRPQELAEKLQDARALIVRNRTQVRGDLLGAAQKLECVGRLGVGLDNIDLEACEGRDVAVYPATGANDLAVAEYVITTAFILMREAYLSTSHVIDGKWPRSRLIGREISGKVIGLVGFGAIAREVARRADALGMKVIAFDPFLDEGDAAWKLAQKRDLPQLLGEADVISLHTPLTPKTRHMIDAKALAGMKNDAVLINAARGGVVDEQALADALRNGQLAGAALDVFEEEPLSATSGQKFAGLENLVLTPHIAGVTAESNVRVSALTAKKVLEHLGGSQ</sequence>
<accession>A0A084UDX0</accession>
<dbReference type="Gene3D" id="3.40.50.720">
    <property type="entry name" value="NAD(P)-binding Rossmann-like Domain"/>
    <property type="match status" value="2"/>
</dbReference>
<dbReference type="GO" id="GO:0006564">
    <property type="term" value="P:L-serine biosynthetic process"/>
    <property type="evidence" value="ECO:0007669"/>
    <property type="project" value="UniProtKB-ARBA"/>
</dbReference>
<evidence type="ECO:0000259" key="6">
    <source>
        <dbReference type="Pfam" id="PF02826"/>
    </source>
</evidence>
<comment type="similarity">
    <text evidence="1 4">Belongs to the D-isomer specific 2-hydroxyacid dehydrogenase family.</text>
</comment>
<organism evidence="7 8">
    <name type="scientific">Nitratireductor basaltis</name>
    <dbReference type="NCBI Taxonomy" id="472175"/>
    <lineage>
        <taxon>Bacteria</taxon>
        <taxon>Pseudomonadati</taxon>
        <taxon>Pseudomonadota</taxon>
        <taxon>Alphaproteobacteria</taxon>
        <taxon>Hyphomicrobiales</taxon>
        <taxon>Phyllobacteriaceae</taxon>
        <taxon>Nitratireductor</taxon>
    </lineage>
</organism>
<dbReference type="GO" id="GO:0004617">
    <property type="term" value="F:phosphoglycerate dehydrogenase activity"/>
    <property type="evidence" value="ECO:0007669"/>
    <property type="project" value="UniProtKB-ARBA"/>
</dbReference>
<dbReference type="eggNOG" id="COG0111">
    <property type="taxonomic scope" value="Bacteria"/>
</dbReference>
<dbReference type="SUPFAM" id="SSF52283">
    <property type="entry name" value="Formate/glycerate dehydrogenase catalytic domain-like"/>
    <property type="match status" value="1"/>
</dbReference>
<dbReference type="GO" id="GO:0047545">
    <property type="term" value="F:(S)-2-hydroxyglutarate dehydrogenase activity"/>
    <property type="evidence" value="ECO:0007669"/>
    <property type="project" value="UniProtKB-ARBA"/>
</dbReference>
<keyword evidence="3" id="KW-0520">NAD</keyword>
<evidence type="ECO:0000256" key="1">
    <source>
        <dbReference type="ARBA" id="ARBA00005854"/>
    </source>
</evidence>
<evidence type="ECO:0000313" key="8">
    <source>
        <dbReference type="Proteomes" id="UP000053675"/>
    </source>
</evidence>
<dbReference type="InterPro" id="IPR006139">
    <property type="entry name" value="D-isomer_2_OHA_DH_cat_dom"/>
</dbReference>
<reference evidence="7 8" key="1">
    <citation type="submission" date="2014-05" db="EMBL/GenBank/DDBJ databases">
        <title>Draft Genome Sequence of Nitratireductor basaltis Strain UMTGB225, A Marine Bacterium Isolated from Green Barrel Tunicate.</title>
        <authorList>
            <person name="Gan H.Y."/>
        </authorList>
    </citation>
    <scope>NUCLEOTIDE SEQUENCE [LARGE SCALE GENOMIC DNA]</scope>
    <source>
        <strain evidence="7 8">UMTGB225</strain>
    </source>
</reference>
<dbReference type="PROSITE" id="PS00671">
    <property type="entry name" value="D_2_HYDROXYACID_DH_3"/>
    <property type="match status" value="1"/>
</dbReference>